<name>A0A8X6M883_9ARAC</name>
<gene>
    <name evidence="2" type="ORF">TNIN_104521</name>
</gene>
<evidence type="ECO:0000313" key="2">
    <source>
        <dbReference type="EMBL" id="GFS33830.1"/>
    </source>
</evidence>
<evidence type="ECO:0000313" key="3">
    <source>
        <dbReference type="Proteomes" id="UP000886998"/>
    </source>
</evidence>
<reference evidence="2" key="1">
    <citation type="submission" date="2020-08" db="EMBL/GenBank/DDBJ databases">
        <title>Multicomponent nature underlies the extraordinary mechanical properties of spider dragline silk.</title>
        <authorList>
            <person name="Kono N."/>
            <person name="Nakamura H."/>
            <person name="Mori M."/>
            <person name="Yoshida Y."/>
            <person name="Ohtoshi R."/>
            <person name="Malay A.D."/>
            <person name="Moran D.A.P."/>
            <person name="Tomita M."/>
            <person name="Numata K."/>
            <person name="Arakawa K."/>
        </authorList>
    </citation>
    <scope>NUCLEOTIDE SEQUENCE</scope>
</reference>
<keyword evidence="1" id="KW-0175">Coiled coil</keyword>
<evidence type="ECO:0000256" key="1">
    <source>
        <dbReference type="SAM" id="Coils"/>
    </source>
</evidence>
<dbReference type="EMBL" id="BMAV01024541">
    <property type="protein sequence ID" value="GFS33830.1"/>
    <property type="molecule type" value="Genomic_DNA"/>
</dbReference>
<accession>A0A8X6M883</accession>
<organism evidence="2 3">
    <name type="scientific">Trichonephila inaurata madagascariensis</name>
    <dbReference type="NCBI Taxonomy" id="2747483"/>
    <lineage>
        <taxon>Eukaryota</taxon>
        <taxon>Metazoa</taxon>
        <taxon>Ecdysozoa</taxon>
        <taxon>Arthropoda</taxon>
        <taxon>Chelicerata</taxon>
        <taxon>Arachnida</taxon>
        <taxon>Araneae</taxon>
        <taxon>Araneomorphae</taxon>
        <taxon>Entelegynae</taxon>
        <taxon>Araneoidea</taxon>
        <taxon>Nephilidae</taxon>
        <taxon>Trichonephila</taxon>
        <taxon>Trichonephila inaurata</taxon>
    </lineage>
</organism>
<keyword evidence="3" id="KW-1185">Reference proteome</keyword>
<protein>
    <submittedName>
        <fullName evidence="2">Uncharacterized protein</fullName>
    </submittedName>
</protein>
<proteinExistence type="predicted"/>
<dbReference type="Proteomes" id="UP000886998">
    <property type="component" value="Unassembled WGS sequence"/>
</dbReference>
<sequence length="124" mass="15355">MGEIVDPGMNVKDLKQNLMQSQGYLDDEEFDKDFFDTTIEERMEEEKCRKRKEEMEKYRKEIKELRKRAEERRLERIQELEFMRIEARWKKENETRIREASHKVRLKAEEEAKAVEERQKIEEE</sequence>
<comment type="caution">
    <text evidence="2">The sequence shown here is derived from an EMBL/GenBank/DDBJ whole genome shotgun (WGS) entry which is preliminary data.</text>
</comment>
<feature type="coiled-coil region" evidence="1">
    <location>
        <begin position="41"/>
        <end position="80"/>
    </location>
</feature>
<dbReference type="AlphaFoldDB" id="A0A8X6M883"/>